<evidence type="ECO:0000313" key="1">
    <source>
        <dbReference type="EMBL" id="OYQ23892.1"/>
    </source>
</evidence>
<comment type="caution">
    <text evidence="1">The sequence shown here is derived from an EMBL/GenBank/DDBJ whole genome shotgun (WGS) entry which is preliminary data.</text>
</comment>
<sequence>MRLLGQLHHLAQGGELGSFLRCQIALQWLFLRRLLQGAVSLAKLGEFPPLIAGERALVIGFDHQCMHFGLRQRLWPFDWLSRGLVFHSVIITMAKPVRRVRANDGAAAEIIAFAHMPLPR</sequence>
<protein>
    <submittedName>
        <fullName evidence="1">Uncharacterized protein</fullName>
    </submittedName>
</protein>
<name>A0A255Y3T4_9SPHN</name>
<reference evidence="1 2" key="1">
    <citation type="submission" date="2017-07" db="EMBL/GenBank/DDBJ databases">
        <title>Sandarakinorhabdus cyanobacteriorum sp. nov., a novel bacterium isolated from cyanobacterial aggregates in a eutrophic lake.</title>
        <authorList>
            <person name="Cai H."/>
        </authorList>
    </citation>
    <scope>NUCLEOTIDE SEQUENCE [LARGE SCALE GENOMIC DNA]</scope>
    <source>
        <strain evidence="1 2">TH057</strain>
    </source>
</reference>
<keyword evidence="2" id="KW-1185">Reference proteome</keyword>
<dbReference type="Proteomes" id="UP000216991">
    <property type="component" value="Unassembled WGS sequence"/>
</dbReference>
<proteinExistence type="predicted"/>
<dbReference type="AlphaFoldDB" id="A0A255Y3T4"/>
<evidence type="ECO:0000313" key="2">
    <source>
        <dbReference type="Proteomes" id="UP000216991"/>
    </source>
</evidence>
<gene>
    <name evidence="1" type="ORF">CHU93_16710</name>
</gene>
<accession>A0A255Y3T4</accession>
<organism evidence="1 2">
    <name type="scientific">Sandarakinorhabdus cyanobacteriorum</name>
    <dbReference type="NCBI Taxonomy" id="1981098"/>
    <lineage>
        <taxon>Bacteria</taxon>
        <taxon>Pseudomonadati</taxon>
        <taxon>Pseudomonadota</taxon>
        <taxon>Alphaproteobacteria</taxon>
        <taxon>Sphingomonadales</taxon>
        <taxon>Sphingosinicellaceae</taxon>
        <taxon>Sandarakinorhabdus</taxon>
    </lineage>
</organism>
<dbReference type="EMBL" id="NOXT01000127">
    <property type="protein sequence ID" value="OYQ23892.1"/>
    <property type="molecule type" value="Genomic_DNA"/>
</dbReference>